<evidence type="ECO:0000256" key="1">
    <source>
        <dbReference type="ARBA" id="ARBA00004123"/>
    </source>
</evidence>
<sequence>MDGPPTLSFNEKHQSDVNVENNQQQMTSEHLMPGKSSSNETFNSVYTDEAISDLLGQLESSIELMADKDDQLESTTIDDKIMDKIDAESEISFQTMNVKTNLDNDVRSEMIDSTIHYTQNGPLPSNVYENQSNNESSKEISSDQITIKNSDISTNNGLNNFPPTNESFMNNNYRNFETENNTIHPTTEMTDMTKTSSSATNLTSNINSSTTEIYSTPKSSNYEMNFNPSNVFSTNSLAMTTSTDSINQPVSLNSNQSSQILKSTPLINGKMTPPQSPSISMVQPTSIQQQQTIPVGQQVAAAVSQSNVNLPNVGKSINVNFNNSIPKIAGLPIRSTIATPTTLLAPINSILSPAPVSSVTLSTSRLNTPTMINQSSSAISTSFVMTNNQNVNKISTAHKPPNSSLLTIPSNGQYQLSSPMLISQPQISNTSANLNLRTSNLQLSSGPSSQVSLSNPISGNSLIIDPRAAHNPQSIQLGVSNSPSNVQFQILNVNSPSRPTLSVPTASVSGPGFTNILTGTNSSIQSQTKSPMPPRLVQLSANTRLAGVRPNAPAFTTQLPLPSLNLRGQAIFVKTETGQLVQMLNVPAQPQLGCNTPIRLQVPGPGIGSSSVGPSVNTATGPIRTQIAASPIVLPVTLGNSPSMSTNSSSLSKVTPISQLQTSNKSMSIMGPINSSSALQPAGVPKNQQPLSVQTTTANTQAASAPSSQMSPTTAKKKCKNFLSTLLRLANDQPENVATNVKTLIQGLIDDAIQPEDFTNQLQKELNSSPQPCLVPFLKKSLPHLRYSLIKEELTIEGVRPPPLSSMSIPPITPLPQLSHITNIGSVPASRPSLPPGVRLLTPGSQLPPNLLATTGVPGAQILTSTNASMPSIVLSSVNSTNQISQSNLISKVKSLTPTINTTALSQTRLPVHSVPPHTPRHLFQQPSVISTQPSPLPSAPHQHQAVPRVIVPKTPKPPKPKAREKIKKEKESVVAPVVHAERSSFRDDDDINDVAAMGGVNLVEESQRILAGNAEIIGQQIRSCKDEPFLYASPLHQKINEIAKRFELSECSNDVVALISHAVEDRLKTLVEKLGVIAEHRQEQLKNNPNYEIIQDVKGQAQFLQELDRIEKRRHEEQEREVLIKAAKSRSKVDDPDHIAIKARAKEMQRLEMEEIRQREANETALQAIGFPKKRLKTSIGNTASPLSTLGSLGTINNPSNNADSFSNSPANLQNIFSTSSKSFKRIKRVTIKDVLFVLERDRSSVRSTSLFKTYAR</sequence>
<dbReference type="GO" id="GO:0006367">
    <property type="term" value="P:transcription initiation at RNA polymerase II promoter"/>
    <property type="evidence" value="ECO:0007669"/>
    <property type="project" value="TreeGrafter"/>
</dbReference>
<evidence type="ECO:0000313" key="8">
    <source>
        <dbReference type="EMBL" id="KAF7491802.1"/>
    </source>
</evidence>
<dbReference type="Pfam" id="PF05236">
    <property type="entry name" value="TAF4"/>
    <property type="match status" value="1"/>
</dbReference>
<dbReference type="GO" id="GO:0005669">
    <property type="term" value="C:transcription factor TFIID complex"/>
    <property type="evidence" value="ECO:0007669"/>
    <property type="project" value="InterPro"/>
</dbReference>
<dbReference type="AlphaFoldDB" id="A0A834VBW4"/>
<feature type="compositionally biased region" description="Polar residues" evidence="6">
    <location>
        <begin position="142"/>
        <end position="163"/>
    </location>
</feature>
<feature type="region of interest" description="Disordered" evidence="6">
    <location>
        <begin position="953"/>
        <end position="972"/>
    </location>
</feature>
<dbReference type="SUPFAM" id="SSF47113">
    <property type="entry name" value="Histone-fold"/>
    <property type="match status" value="1"/>
</dbReference>
<feature type="domain" description="TAFH" evidence="7">
    <location>
        <begin position="707"/>
        <end position="808"/>
    </location>
</feature>
<feature type="compositionally biased region" description="Polar residues" evidence="6">
    <location>
        <begin position="667"/>
        <end position="679"/>
    </location>
</feature>
<dbReference type="Proteomes" id="UP000070412">
    <property type="component" value="Unassembled WGS sequence"/>
</dbReference>
<keyword evidence="3" id="KW-0805">Transcription regulation</keyword>
<dbReference type="GO" id="GO:0003677">
    <property type="term" value="F:DNA binding"/>
    <property type="evidence" value="ECO:0007669"/>
    <property type="project" value="TreeGrafter"/>
</dbReference>
<comment type="similarity">
    <text evidence="2">Belongs to the TAF4 family.</text>
</comment>
<comment type="subcellular location">
    <subcellularLocation>
        <location evidence="1">Nucleus</location>
    </subcellularLocation>
</comment>
<feature type="compositionally biased region" description="Low complexity" evidence="6">
    <location>
        <begin position="692"/>
        <end position="714"/>
    </location>
</feature>
<evidence type="ECO:0000256" key="5">
    <source>
        <dbReference type="ARBA" id="ARBA00023242"/>
    </source>
</evidence>
<dbReference type="GO" id="GO:0046982">
    <property type="term" value="F:protein heterodimerization activity"/>
    <property type="evidence" value="ECO:0007669"/>
    <property type="project" value="InterPro"/>
</dbReference>
<gene>
    <name evidence="8" type="ORF">SSS_7912</name>
</gene>
<reference evidence="8" key="2">
    <citation type="submission" date="2020-01" db="EMBL/GenBank/DDBJ databases">
        <authorList>
            <person name="Korhonen P.K.K."/>
            <person name="Guangxu M.G."/>
            <person name="Wang T.W."/>
            <person name="Stroehlein A.J.S."/>
            <person name="Young N.D."/>
            <person name="Ang C.-S.A."/>
            <person name="Fernando D.W.F."/>
            <person name="Lu H.L."/>
            <person name="Taylor S.T."/>
            <person name="Ehtesham M.E.M."/>
            <person name="Najaraj S.H.N."/>
            <person name="Harsha G.H.G."/>
            <person name="Madugundu A.M."/>
            <person name="Renuse S.R."/>
            <person name="Holt D.H."/>
            <person name="Pandey A.P."/>
            <person name="Papenfuss A.P."/>
            <person name="Gasser R.B.G."/>
            <person name="Fischer K.F."/>
        </authorList>
    </citation>
    <scope>NUCLEOTIDE SEQUENCE</scope>
    <source>
        <strain evidence="8">SSS_KF_BRIS2020</strain>
    </source>
</reference>
<dbReference type="PANTHER" id="PTHR15138:SF14">
    <property type="entry name" value="TRANSCRIPTION INITIATION FACTOR TFIID SUBUNIT 4"/>
    <property type="match status" value="1"/>
</dbReference>
<evidence type="ECO:0000256" key="2">
    <source>
        <dbReference type="ARBA" id="ARBA00006178"/>
    </source>
</evidence>
<keyword evidence="5" id="KW-0539">Nucleus</keyword>
<dbReference type="PANTHER" id="PTHR15138">
    <property type="entry name" value="TRANSCRIPTION INITIATION FACTOR TFIID SUBUNIT 4"/>
    <property type="match status" value="1"/>
</dbReference>
<evidence type="ECO:0000259" key="7">
    <source>
        <dbReference type="PROSITE" id="PS51119"/>
    </source>
</evidence>
<dbReference type="GO" id="GO:0016251">
    <property type="term" value="F:RNA polymerase II general transcription initiation factor activity"/>
    <property type="evidence" value="ECO:0007669"/>
    <property type="project" value="TreeGrafter"/>
</dbReference>
<organism evidence="8">
    <name type="scientific">Sarcoptes scabiei</name>
    <name type="common">Itch mite</name>
    <name type="synonym">Acarus scabiei</name>
    <dbReference type="NCBI Taxonomy" id="52283"/>
    <lineage>
        <taxon>Eukaryota</taxon>
        <taxon>Metazoa</taxon>
        <taxon>Ecdysozoa</taxon>
        <taxon>Arthropoda</taxon>
        <taxon>Chelicerata</taxon>
        <taxon>Arachnida</taxon>
        <taxon>Acari</taxon>
        <taxon>Acariformes</taxon>
        <taxon>Sarcoptiformes</taxon>
        <taxon>Astigmata</taxon>
        <taxon>Psoroptidia</taxon>
        <taxon>Sarcoptoidea</taxon>
        <taxon>Sarcoptidae</taxon>
        <taxon>Sarcoptinae</taxon>
        <taxon>Sarcoptes</taxon>
    </lineage>
</organism>
<evidence type="ECO:0000256" key="3">
    <source>
        <dbReference type="ARBA" id="ARBA00023015"/>
    </source>
</evidence>
<evidence type="ECO:0000313" key="9">
    <source>
        <dbReference type="EnsemblMetazoa" id="KAF7491802.1"/>
    </source>
</evidence>
<feature type="region of interest" description="Disordered" evidence="6">
    <location>
        <begin position="667"/>
        <end position="715"/>
    </location>
</feature>
<dbReference type="CDD" id="cd08045">
    <property type="entry name" value="HFD_TAF4"/>
    <property type="match status" value="1"/>
</dbReference>
<dbReference type="Gene3D" id="1.20.120.1110">
    <property type="entry name" value="TAFH/NHR1 domain"/>
    <property type="match status" value="1"/>
</dbReference>
<dbReference type="SMART" id="SM00549">
    <property type="entry name" value="TAFH"/>
    <property type="match status" value="1"/>
</dbReference>
<dbReference type="FunFam" id="1.10.20.10:FF:000015">
    <property type="entry name" value="Transcription initiation factor TFIID subunit 4B"/>
    <property type="match status" value="1"/>
</dbReference>
<evidence type="ECO:0000313" key="10">
    <source>
        <dbReference type="Proteomes" id="UP000070412"/>
    </source>
</evidence>
<evidence type="ECO:0000256" key="4">
    <source>
        <dbReference type="ARBA" id="ARBA00023163"/>
    </source>
</evidence>
<name>A0A834VBW4_SARSC</name>
<dbReference type="SUPFAM" id="SSF158553">
    <property type="entry name" value="TAFH domain-like"/>
    <property type="match status" value="1"/>
</dbReference>
<evidence type="ECO:0000256" key="6">
    <source>
        <dbReference type="SAM" id="MobiDB-lite"/>
    </source>
</evidence>
<accession>A0A834VBW4</accession>
<dbReference type="OrthoDB" id="21060at2759"/>
<dbReference type="InterPro" id="IPR037249">
    <property type="entry name" value="TAFH/NHR1_dom_sf"/>
</dbReference>
<dbReference type="InterPro" id="IPR007900">
    <property type="entry name" value="TAF4_C"/>
</dbReference>
<dbReference type="InterPro" id="IPR009072">
    <property type="entry name" value="Histone-fold"/>
</dbReference>
<dbReference type="EnsemblMetazoa" id="SSS_7912s_mrna">
    <property type="protein sequence ID" value="KAF7491802.1"/>
    <property type="gene ID" value="SSS_7912"/>
</dbReference>
<feature type="region of interest" description="Disordered" evidence="6">
    <location>
        <begin position="130"/>
        <end position="163"/>
    </location>
</feature>
<dbReference type="InterPro" id="IPR003894">
    <property type="entry name" value="TAFH_NHR1"/>
</dbReference>
<dbReference type="Gene3D" id="1.10.20.10">
    <property type="entry name" value="Histone, subunit A"/>
    <property type="match status" value="1"/>
</dbReference>
<feature type="compositionally biased region" description="Basic and acidic residues" evidence="6">
    <location>
        <begin position="962"/>
        <end position="972"/>
    </location>
</feature>
<keyword evidence="4" id="KW-0804">Transcription</keyword>
<reference evidence="9" key="3">
    <citation type="submission" date="2022-06" db="UniProtKB">
        <authorList>
            <consortium name="EnsemblMetazoa"/>
        </authorList>
    </citation>
    <scope>IDENTIFICATION</scope>
</reference>
<dbReference type="InterPro" id="IPR045144">
    <property type="entry name" value="TAF4"/>
</dbReference>
<protein>
    <submittedName>
        <fullName evidence="8">Transcription initiation factor TFIID subunit 4</fullName>
    </submittedName>
</protein>
<reference evidence="10" key="1">
    <citation type="journal article" date="2020" name="PLoS Negl. Trop. Dis.">
        <title>High-quality nuclear genome for Sarcoptes scabiei-A critical resource for a neglected parasite.</title>
        <authorList>
            <person name="Korhonen P.K."/>
            <person name="Gasser R.B."/>
            <person name="Ma G."/>
            <person name="Wang T."/>
            <person name="Stroehlein A.J."/>
            <person name="Young N.D."/>
            <person name="Ang C.S."/>
            <person name="Fernando D.D."/>
            <person name="Lu H.C."/>
            <person name="Taylor S."/>
            <person name="Reynolds S.L."/>
            <person name="Mofiz E."/>
            <person name="Najaraj S.H."/>
            <person name="Gowda H."/>
            <person name="Madugundu A."/>
            <person name="Renuse S."/>
            <person name="Holt D."/>
            <person name="Pandey A."/>
            <person name="Papenfuss A.T."/>
            <person name="Fischer K."/>
        </authorList>
    </citation>
    <scope>NUCLEOTIDE SEQUENCE [LARGE SCALE GENOMIC DNA]</scope>
</reference>
<dbReference type="PROSITE" id="PS51119">
    <property type="entry name" value="TAFH"/>
    <property type="match status" value="1"/>
</dbReference>
<dbReference type="EMBL" id="WVUK01000058">
    <property type="protein sequence ID" value="KAF7491802.1"/>
    <property type="molecule type" value="Genomic_DNA"/>
</dbReference>
<dbReference type="Pfam" id="PF07531">
    <property type="entry name" value="TAFH"/>
    <property type="match status" value="1"/>
</dbReference>
<keyword evidence="10" id="KW-1185">Reference proteome</keyword>
<proteinExistence type="inferred from homology"/>